<dbReference type="GO" id="GO:0051213">
    <property type="term" value="F:dioxygenase activity"/>
    <property type="evidence" value="ECO:0007669"/>
    <property type="project" value="UniProtKB-ARBA"/>
</dbReference>
<keyword evidence="2" id="KW-0479">Metal-binding</keyword>
<dbReference type="FunFam" id="2.60.120.330:FF:000026">
    <property type="entry name" value="DIBOA-glucoside dioxygenase BX6"/>
    <property type="match status" value="1"/>
</dbReference>
<organism evidence="7 8">
    <name type="scientific">Rhododendron griersonianum</name>
    <dbReference type="NCBI Taxonomy" id="479676"/>
    <lineage>
        <taxon>Eukaryota</taxon>
        <taxon>Viridiplantae</taxon>
        <taxon>Streptophyta</taxon>
        <taxon>Embryophyta</taxon>
        <taxon>Tracheophyta</taxon>
        <taxon>Spermatophyta</taxon>
        <taxon>Magnoliopsida</taxon>
        <taxon>eudicotyledons</taxon>
        <taxon>Gunneridae</taxon>
        <taxon>Pentapetalae</taxon>
        <taxon>asterids</taxon>
        <taxon>Ericales</taxon>
        <taxon>Ericaceae</taxon>
        <taxon>Ericoideae</taxon>
        <taxon>Rhodoreae</taxon>
        <taxon>Rhododendron</taxon>
    </lineage>
</organism>
<gene>
    <name evidence="7" type="ORF">RHGRI_012062</name>
</gene>
<dbReference type="InterPro" id="IPR027443">
    <property type="entry name" value="IPNS-like_sf"/>
</dbReference>
<feature type="domain" description="Fe2OG dioxygenase" evidence="6">
    <location>
        <begin position="179"/>
        <end position="278"/>
    </location>
</feature>
<evidence type="ECO:0000256" key="5">
    <source>
        <dbReference type="SAM" id="MobiDB-lite"/>
    </source>
</evidence>
<proteinExistence type="inferred from homology"/>
<keyword evidence="8" id="KW-1185">Reference proteome</keyword>
<keyword evidence="3" id="KW-0560">Oxidoreductase</keyword>
<evidence type="ECO:0000313" key="8">
    <source>
        <dbReference type="Proteomes" id="UP000823749"/>
    </source>
</evidence>
<evidence type="ECO:0000256" key="3">
    <source>
        <dbReference type="ARBA" id="ARBA00023002"/>
    </source>
</evidence>
<dbReference type="Gene3D" id="2.60.120.330">
    <property type="entry name" value="B-lactam Antibiotic, Isopenicillin N Synthase, Chain"/>
    <property type="match status" value="1"/>
</dbReference>
<evidence type="ECO:0000256" key="4">
    <source>
        <dbReference type="ARBA" id="ARBA00023004"/>
    </source>
</evidence>
<dbReference type="InterPro" id="IPR044861">
    <property type="entry name" value="IPNS-like_FE2OG_OXY"/>
</dbReference>
<dbReference type="AlphaFoldDB" id="A0AAV6KP66"/>
<evidence type="ECO:0000313" key="7">
    <source>
        <dbReference type="EMBL" id="KAG5554408.1"/>
    </source>
</evidence>
<dbReference type="InterPro" id="IPR026992">
    <property type="entry name" value="DIOX_N"/>
</dbReference>
<evidence type="ECO:0000256" key="1">
    <source>
        <dbReference type="ARBA" id="ARBA00008056"/>
    </source>
</evidence>
<reference evidence="7" key="1">
    <citation type="submission" date="2020-08" db="EMBL/GenBank/DDBJ databases">
        <title>Plant Genome Project.</title>
        <authorList>
            <person name="Zhang R.-G."/>
        </authorList>
    </citation>
    <scope>NUCLEOTIDE SEQUENCE</scope>
    <source>
        <strain evidence="7">WSP0</strain>
        <tissue evidence="7">Leaf</tissue>
    </source>
</reference>
<feature type="region of interest" description="Disordered" evidence="5">
    <location>
        <begin position="375"/>
        <end position="396"/>
    </location>
</feature>
<evidence type="ECO:0000256" key="2">
    <source>
        <dbReference type="ARBA" id="ARBA00022723"/>
    </source>
</evidence>
<dbReference type="GO" id="GO:0046872">
    <property type="term" value="F:metal ion binding"/>
    <property type="evidence" value="ECO:0007669"/>
    <property type="project" value="UniProtKB-KW"/>
</dbReference>
<sequence>MAELATTETPTVYNRLQELKAFDDSKSGVKGLVDAGIQTIPKIFVRPTDDLAADYPICQTHLAIPIIDLGTKGPTTVDAVRRAAETLGFFQVVNHGVPERVLEEMLAAARGFHEMEKEVKLGFYSREAERRVKFGTNFDLDITMEYSKQIKRLGSTLFELLSEALGLKPDHLIGLDCTKGHAILCHYYPACPEPELTMGTTKHSDPDFLTILLQDGFGGLQVLHQNQWVNVPPVSGALVVNIGDLLQLVSNDKFVSVEHQVLANHVGPRVSVACFFNTHGYPSTKMYGPIKDLLSEDNPPVYRETTVKDFVAYYDSKGLDGKSALTYFKFWRMRTVRRAVDIEPPEKVVAHVGLWLIGRARKQSCGPTFLMMWSHTHPPTQPPPPPPNEQGPYDRKAPAGYAWYSEDPQLNQLACASSIEVRYTTAFSDGTSEFSIEVLNTTTFSDENTAASHLIANDKFKSVFFRTHFQKGIESKFKQLVSEENPPIYKETTLEEYVTLRYQKGNDGIHTLTHFKL</sequence>
<dbReference type="PANTHER" id="PTHR10209:SF776">
    <property type="entry name" value="2OG-FE(II) OXYGENASE FAMILY OXIDOREDUCTASE"/>
    <property type="match status" value="1"/>
</dbReference>
<protein>
    <recommendedName>
        <fullName evidence="6">Fe2OG dioxygenase domain-containing protein</fullName>
    </recommendedName>
</protein>
<dbReference type="PANTHER" id="PTHR10209">
    <property type="entry name" value="OXIDOREDUCTASE, 2OG-FE II OXYGENASE FAMILY PROTEIN"/>
    <property type="match status" value="1"/>
</dbReference>
<dbReference type="Pfam" id="PF03171">
    <property type="entry name" value="2OG-FeII_Oxy"/>
    <property type="match status" value="1"/>
</dbReference>
<feature type="compositionally biased region" description="Pro residues" evidence="5">
    <location>
        <begin position="379"/>
        <end position="389"/>
    </location>
</feature>
<dbReference type="Proteomes" id="UP000823749">
    <property type="component" value="Chromosome 4"/>
</dbReference>
<comment type="similarity">
    <text evidence="1">Belongs to the iron/ascorbate-dependent oxidoreductase family.</text>
</comment>
<comment type="caution">
    <text evidence="7">The sequence shown here is derived from an EMBL/GenBank/DDBJ whole genome shotgun (WGS) entry which is preliminary data.</text>
</comment>
<dbReference type="EMBL" id="JACTNZ010000004">
    <property type="protein sequence ID" value="KAG5554408.1"/>
    <property type="molecule type" value="Genomic_DNA"/>
</dbReference>
<accession>A0AAV6KP66</accession>
<dbReference type="GO" id="GO:0016705">
    <property type="term" value="F:oxidoreductase activity, acting on paired donors, with incorporation or reduction of molecular oxygen"/>
    <property type="evidence" value="ECO:0007669"/>
    <property type="project" value="UniProtKB-ARBA"/>
</dbReference>
<dbReference type="InterPro" id="IPR005123">
    <property type="entry name" value="Oxoglu/Fe-dep_dioxygenase_dom"/>
</dbReference>
<evidence type="ECO:0000259" key="6">
    <source>
        <dbReference type="PROSITE" id="PS51471"/>
    </source>
</evidence>
<dbReference type="PROSITE" id="PS51471">
    <property type="entry name" value="FE2OG_OXY"/>
    <property type="match status" value="1"/>
</dbReference>
<dbReference type="SUPFAM" id="SSF51197">
    <property type="entry name" value="Clavaminate synthase-like"/>
    <property type="match status" value="1"/>
</dbReference>
<keyword evidence="4" id="KW-0408">Iron</keyword>
<dbReference type="Pfam" id="PF14226">
    <property type="entry name" value="DIOX_N"/>
    <property type="match status" value="1"/>
</dbReference>
<name>A0AAV6KP66_9ERIC</name>